<organism evidence="2 3">
    <name type="scientific">Mailhella massiliensis</name>
    <dbReference type="NCBI Taxonomy" id="1903261"/>
    <lineage>
        <taxon>Bacteria</taxon>
        <taxon>Pseudomonadati</taxon>
        <taxon>Thermodesulfobacteriota</taxon>
        <taxon>Desulfovibrionia</taxon>
        <taxon>Desulfovibrionales</taxon>
        <taxon>Desulfovibrionaceae</taxon>
        <taxon>Mailhella</taxon>
    </lineage>
</organism>
<keyword evidence="2" id="KW-0548">Nucleotidyltransferase</keyword>
<reference evidence="2" key="2">
    <citation type="submission" date="2021-09" db="EMBL/GenBank/DDBJ databases">
        <authorList>
            <person name="Gilroy R."/>
        </authorList>
    </citation>
    <scope>NUCLEOTIDE SEQUENCE</scope>
    <source>
        <strain evidence="2">ChiGjej2B2-19336</strain>
    </source>
</reference>
<name>A0A921AVU8_9BACT</name>
<protein>
    <submittedName>
        <fullName evidence="2">Sulfur carrier protein ThiS adenylyltransferase ThiF</fullName>
    </submittedName>
</protein>
<dbReference type="Pfam" id="PF00899">
    <property type="entry name" value="ThiF"/>
    <property type="match status" value="1"/>
</dbReference>
<dbReference type="EMBL" id="DYZA01000078">
    <property type="protein sequence ID" value="HJD96850.1"/>
    <property type="molecule type" value="Genomic_DNA"/>
</dbReference>
<accession>A0A921AVU8</accession>
<comment type="caution">
    <text evidence="2">The sequence shown here is derived from an EMBL/GenBank/DDBJ whole genome shotgun (WGS) entry which is preliminary data.</text>
</comment>
<dbReference type="GO" id="GO:0008641">
    <property type="term" value="F:ubiquitin-like modifier activating enzyme activity"/>
    <property type="evidence" value="ECO:0007669"/>
    <property type="project" value="InterPro"/>
</dbReference>
<sequence length="202" mass="21633">MLDDVLSSFTPEQRQRLNSARVGIAGAGGLGSNVAMMLARSGVGRLLIVDGDIVEPSNLNRQHYFPVHVGRPKVEALAEQLLALNPDIDVDAHMMWLDKDNIPALLDEAELWIEALDGAESKALFASMALAAERPVICASGMGGIGGFAMKRRRLGGLTVVGDFCSDVTHLPPFAPRVMQCAAMQADAALEWLLTGTIKELL</sequence>
<dbReference type="AlphaFoldDB" id="A0A921AVU8"/>
<dbReference type="GO" id="GO:0061503">
    <property type="term" value="F:tRNA threonylcarbamoyladenosine dehydratase"/>
    <property type="evidence" value="ECO:0007669"/>
    <property type="project" value="TreeGrafter"/>
</dbReference>
<dbReference type="InterPro" id="IPR035985">
    <property type="entry name" value="Ubiquitin-activating_enz"/>
</dbReference>
<dbReference type="PANTHER" id="PTHR43267">
    <property type="entry name" value="TRNA THREONYLCARBAMOYLADENOSINE DEHYDRATASE"/>
    <property type="match status" value="1"/>
</dbReference>
<feature type="domain" description="THIF-type NAD/FAD binding fold" evidence="1">
    <location>
        <begin position="7"/>
        <end position="150"/>
    </location>
</feature>
<dbReference type="InterPro" id="IPR000594">
    <property type="entry name" value="ThiF_NAD_FAD-bd"/>
</dbReference>
<dbReference type="GO" id="GO:0061504">
    <property type="term" value="P:cyclic threonylcarbamoyladenosine biosynthetic process"/>
    <property type="evidence" value="ECO:0007669"/>
    <property type="project" value="TreeGrafter"/>
</dbReference>
<gene>
    <name evidence="2" type="primary">thiF</name>
    <name evidence="2" type="ORF">K8W16_04295</name>
</gene>
<evidence type="ECO:0000313" key="3">
    <source>
        <dbReference type="Proteomes" id="UP000698963"/>
    </source>
</evidence>
<evidence type="ECO:0000259" key="1">
    <source>
        <dbReference type="Pfam" id="PF00899"/>
    </source>
</evidence>
<dbReference type="InterPro" id="IPR045886">
    <property type="entry name" value="ThiF/MoeB/HesA"/>
</dbReference>
<evidence type="ECO:0000313" key="2">
    <source>
        <dbReference type="EMBL" id="HJD96850.1"/>
    </source>
</evidence>
<keyword evidence="2" id="KW-0808">Transferase</keyword>
<dbReference type="SUPFAM" id="SSF69572">
    <property type="entry name" value="Activating enzymes of the ubiquitin-like proteins"/>
    <property type="match status" value="1"/>
</dbReference>
<proteinExistence type="predicted"/>
<dbReference type="GO" id="GO:0016779">
    <property type="term" value="F:nucleotidyltransferase activity"/>
    <property type="evidence" value="ECO:0007669"/>
    <property type="project" value="UniProtKB-KW"/>
</dbReference>
<dbReference type="NCBIfam" id="NF006395">
    <property type="entry name" value="PRK08644.1"/>
    <property type="match status" value="1"/>
</dbReference>
<dbReference type="RefSeq" id="WP_304121433.1">
    <property type="nucleotide sequence ID" value="NZ_DYZA01000078.1"/>
</dbReference>
<reference evidence="2" key="1">
    <citation type="journal article" date="2021" name="PeerJ">
        <title>Extensive microbial diversity within the chicken gut microbiome revealed by metagenomics and culture.</title>
        <authorList>
            <person name="Gilroy R."/>
            <person name="Ravi A."/>
            <person name="Getino M."/>
            <person name="Pursley I."/>
            <person name="Horton D.L."/>
            <person name="Alikhan N.F."/>
            <person name="Baker D."/>
            <person name="Gharbi K."/>
            <person name="Hall N."/>
            <person name="Watson M."/>
            <person name="Adriaenssens E.M."/>
            <person name="Foster-Nyarko E."/>
            <person name="Jarju S."/>
            <person name="Secka A."/>
            <person name="Antonio M."/>
            <person name="Oren A."/>
            <person name="Chaudhuri R.R."/>
            <person name="La Ragione R."/>
            <person name="Hildebrand F."/>
            <person name="Pallen M.J."/>
        </authorList>
    </citation>
    <scope>NUCLEOTIDE SEQUENCE</scope>
    <source>
        <strain evidence="2">ChiGjej2B2-19336</strain>
    </source>
</reference>
<dbReference type="PANTHER" id="PTHR43267:SF3">
    <property type="entry name" value="THIF PROTEIN"/>
    <property type="match status" value="1"/>
</dbReference>
<dbReference type="Gene3D" id="3.40.50.720">
    <property type="entry name" value="NAD(P)-binding Rossmann-like Domain"/>
    <property type="match status" value="1"/>
</dbReference>
<dbReference type="Proteomes" id="UP000698963">
    <property type="component" value="Unassembled WGS sequence"/>
</dbReference>